<keyword evidence="2" id="KW-1185">Reference proteome</keyword>
<dbReference type="SUPFAM" id="SSF88723">
    <property type="entry name" value="PIN domain-like"/>
    <property type="match status" value="1"/>
</dbReference>
<dbReference type="Proteomes" id="UP000001817">
    <property type="component" value="Chromosome 3"/>
</dbReference>
<name>Q13H55_PARXL</name>
<protein>
    <submittedName>
        <fullName evidence="1">PIN (PilT N terminus) domain protein</fullName>
    </submittedName>
</protein>
<dbReference type="RefSeq" id="WP_011493840.1">
    <property type="nucleotide sequence ID" value="NC_007953.1"/>
</dbReference>
<dbReference type="KEGG" id="bxe:Bxe_C0686"/>
<gene>
    <name evidence="1" type="ORF">Bxe_C0686</name>
</gene>
<dbReference type="KEGG" id="bxb:DR64_7753"/>
<dbReference type="AlphaFoldDB" id="Q13H55"/>
<proteinExistence type="predicted"/>
<evidence type="ECO:0000313" key="1">
    <source>
        <dbReference type="EMBL" id="ABE36584.1"/>
    </source>
</evidence>
<sequence length="47" mass="5230">MIVLDTNVLSEMLRRLPGVEVMAWLAAQPRAALFTTTVIRADILYGL</sequence>
<reference evidence="1 2" key="1">
    <citation type="journal article" date="2006" name="Proc. Natl. Acad. Sci. U.S.A.">
        <title>Burkholderia xenovorans LB400 harbors a multi-replicon, 9.73-Mbp genome shaped for versatility.</title>
        <authorList>
            <person name="Chain P.S."/>
            <person name="Denef V.J."/>
            <person name="Konstantinidis K.T."/>
            <person name="Vergez L.M."/>
            <person name="Agullo L."/>
            <person name="Reyes V.L."/>
            <person name="Hauser L."/>
            <person name="Cordova M."/>
            <person name="Gomez L."/>
            <person name="Gonzalez M."/>
            <person name="Land M."/>
            <person name="Lao V."/>
            <person name="Larimer F."/>
            <person name="LiPuma J.J."/>
            <person name="Mahenthiralingam E."/>
            <person name="Malfatti S.A."/>
            <person name="Marx C.J."/>
            <person name="Parnell J.J."/>
            <person name="Ramette A."/>
            <person name="Richardson P."/>
            <person name="Seeger M."/>
            <person name="Smith D."/>
            <person name="Spilker T."/>
            <person name="Sul W.J."/>
            <person name="Tsoi T.V."/>
            <person name="Ulrich L.E."/>
            <person name="Zhulin I.B."/>
            <person name="Tiedje J.M."/>
        </authorList>
    </citation>
    <scope>NUCLEOTIDE SEQUENCE [LARGE SCALE GENOMIC DNA]</scope>
    <source>
        <strain evidence="1 2">LB400</strain>
    </source>
</reference>
<dbReference type="eggNOG" id="COG1487">
    <property type="taxonomic scope" value="Bacteria"/>
</dbReference>
<dbReference type="EMBL" id="CP000272">
    <property type="protein sequence ID" value="ABE36584.1"/>
    <property type="molecule type" value="Genomic_DNA"/>
</dbReference>
<organism evidence="1 2">
    <name type="scientific">Paraburkholderia xenovorans (strain LB400)</name>
    <dbReference type="NCBI Taxonomy" id="266265"/>
    <lineage>
        <taxon>Bacteria</taxon>
        <taxon>Pseudomonadati</taxon>
        <taxon>Pseudomonadota</taxon>
        <taxon>Betaproteobacteria</taxon>
        <taxon>Burkholderiales</taxon>
        <taxon>Burkholderiaceae</taxon>
        <taxon>Paraburkholderia</taxon>
    </lineage>
</organism>
<accession>Q13H55</accession>
<dbReference type="STRING" id="266265.Bxe_C0686"/>
<dbReference type="Gene3D" id="3.40.50.1010">
    <property type="entry name" value="5'-nuclease"/>
    <property type="match status" value="1"/>
</dbReference>
<evidence type="ECO:0000313" key="2">
    <source>
        <dbReference type="Proteomes" id="UP000001817"/>
    </source>
</evidence>
<dbReference type="InterPro" id="IPR029060">
    <property type="entry name" value="PIN-like_dom_sf"/>
</dbReference>